<dbReference type="PANTHER" id="PTHR30589">
    <property type="entry name" value="PROLIPOPROTEIN DIACYLGLYCERYL TRANSFERASE"/>
    <property type="match status" value="1"/>
</dbReference>
<evidence type="ECO:0000256" key="2">
    <source>
        <dbReference type="ARBA" id="ARBA00022475"/>
    </source>
</evidence>
<keyword evidence="6 8" id="KW-0472">Membrane</keyword>
<feature type="compositionally biased region" description="Acidic residues" evidence="7">
    <location>
        <begin position="334"/>
        <end position="345"/>
    </location>
</feature>
<dbReference type="Proteomes" id="UP000314223">
    <property type="component" value="Unassembled WGS sequence"/>
</dbReference>
<dbReference type="RefSeq" id="WP_139467310.1">
    <property type="nucleotide sequence ID" value="NZ_VDMQ01000001.1"/>
</dbReference>
<feature type="transmembrane region" description="Helical" evidence="8">
    <location>
        <begin position="135"/>
        <end position="155"/>
    </location>
</feature>
<keyword evidence="2" id="KW-1003">Cell membrane</keyword>
<evidence type="ECO:0000256" key="5">
    <source>
        <dbReference type="ARBA" id="ARBA00022989"/>
    </source>
</evidence>
<feature type="transmembrane region" description="Helical" evidence="8">
    <location>
        <begin position="108"/>
        <end position="129"/>
    </location>
</feature>
<feature type="region of interest" description="Disordered" evidence="7">
    <location>
        <begin position="271"/>
        <end position="352"/>
    </location>
</feature>
<feature type="transmembrane region" description="Helical" evidence="8">
    <location>
        <begin position="167"/>
        <end position="186"/>
    </location>
</feature>
<evidence type="ECO:0000256" key="3">
    <source>
        <dbReference type="ARBA" id="ARBA00022679"/>
    </source>
</evidence>
<protein>
    <submittedName>
        <fullName evidence="9">Prolipoprotein diacylglyceryl transferase</fullName>
    </submittedName>
</protein>
<feature type="transmembrane region" description="Helical" evidence="8">
    <location>
        <begin position="6"/>
        <end position="24"/>
    </location>
</feature>
<feature type="compositionally biased region" description="Low complexity" evidence="7">
    <location>
        <begin position="298"/>
        <end position="311"/>
    </location>
</feature>
<sequence>MSFSPAWVVFTVLGIGLALWMTGIQWRARGGHKGDLWAIKVVGLPAAIIGGRLGHLLSAPDTYFGPDGSPLRALAVWDGGFSFWGATILGFLSVWVLTRIQGIRFRPLLDSVAPGLILGHVAGAFSDWFDGRLELVTVLTESAWNLIACVVLIIVSKRLRLGYGQVFALYLCLFGLGRILLEALRIGTPAAEDARLLFGLPFNVWTAILALLIGLGWLIVSRLRHRTYETGVYMHGSRTLLRRHRRGKHTFEINAPNIAEAAAASGAPLPSVARVADPDDQHGHDGGGAPTSRRSTVTASPASASDLTADASARRADVDDAASATGDSTTTGADPDDSEPEDESGIDLSGRHSFGFFGAVTSAISIVPDVRGKSAPAAHDADPRTSDTQDK</sequence>
<evidence type="ECO:0000313" key="10">
    <source>
        <dbReference type="Proteomes" id="UP000314223"/>
    </source>
</evidence>
<feature type="region of interest" description="Disordered" evidence="7">
    <location>
        <begin position="372"/>
        <end position="391"/>
    </location>
</feature>
<gene>
    <name evidence="9" type="ORF">FHQ09_02790</name>
</gene>
<dbReference type="GO" id="GO:0042158">
    <property type="term" value="P:lipoprotein biosynthetic process"/>
    <property type="evidence" value="ECO:0007669"/>
    <property type="project" value="InterPro"/>
</dbReference>
<evidence type="ECO:0000256" key="8">
    <source>
        <dbReference type="SAM" id="Phobius"/>
    </source>
</evidence>
<evidence type="ECO:0000256" key="4">
    <source>
        <dbReference type="ARBA" id="ARBA00022692"/>
    </source>
</evidence>
<comment type="similarity">
    <text evidence="1">Belongs to the Lgt family.</text>
</comment>
<evidence type="ECO:0000256" key="1">
    <source>
        <dbReference type="ARBA" id="ARBA00007150"/>
    </source>
</evidence>
<dbReference type="EMBL" id="VDMQ01000001">
    <property type="protein sequence ID" value="TNM58211.1"/>
    <property type="molecule type" value="Genomic_DNA"/>
</dbReference>
<organism evidence="9 10">
    <name type="scientific">Brevibacterium sediminis</name>
    <dbReference type="NCBI Taxonomy" id="1857024"/>
    <lineage>
        <taxon>Bacteria</taxon>
        <taxon>Bacillati</taxon>
        <taxon>Actinomycetota</taxon>
        <taxon>Actinomycetes</taxon>
        <taxon>Micrococcales</taxon>
        <taxon>Brevibacteriaceae</taxon>
        <taxon>Brevibacterium</taxon>
    </lineage>
</organism>
<feature type="transmembrane region" description="Helical" evidence="8">
    <location>
        <begin position="74"/>
        <end position="96"/>
    </location>
</feature>
<evidence type="ECO:0000313" key="9">
    <source>
        <dbReference type="EMBL" id="TNM58211.1"/>
    </source>
</evidence>
<name>A0A5C4X755_9MICO</name>
<evidence type="ECO:0000256" key="7">
    <source>
        <dbReference type="SAM" id="MobiDB-lite"/>
    </source>
</evidence>
<dbReference type="GO" id="GO:0008961">
    <property type="term" value="F:phosphatidylglycerol-prolipoprotein diacylglyceryl transferase activity"/>
    <property type="evidence" value="ECO:0007669"/>
    <property type="project" value="InterPro"/>
</dbReference>
<feature type="transmembrane region" description="Helical" evidence="8">
    <location>
        <begin position="36"/>
        <end position="54"/>
    </location>
</feature>
<feature type="compositionally biased region" description="Basic and acidic residues" evidence="7">
    <location>
        <begin position="276"/>
        <end position="285"/>
    </location>
</feature>
<comment type="caution">
    <text evidence="9">The sequence shown here is derived from an EMBL/GenBank/DDBJ whole genome shotgun (WGS) entry which is preliminary data.</text>
</comment>
<keyword evidence="9" id="KW-0449">Lipoprotein</keyword>
<proteinExistence type="inferred from homology"/>
<evidence type="ECO:0000256" key="6">
    <source>
        <dbReference type="ARBA" id="ARBA00023136"/>
    </source>
</evidence>
<keyword evidence="3 9" id="KW-0808">Transferase</keyword>
<feature type="transmembrane region" description="Helical" evidence="8">
    <location>
        <begin position="198"/>
        <end position="220"/>
    </location>
</feature>
<keyword evidence="4 8" id="KW-0812">Transmembrane</keyword>
<feature type="compositionally biased region" description="Basic and acidic residues" evidence="7">
    <location>
        <begin position="379"/>
        <end position="391"/>
    </location>
</feature>
<dbReference type="AlphaFoldDB" id="A0A5C4X755"/>
<dbReference type="Pfam" id="PF01790">
    <property type="entry name" value="LGT"/>
    <property type="match status" value="1"/>
</dbReference>
<dbReference type="InterPro" id="IPR001640">
    <property type="entry name" value="Lgt"/>
</dbReference>
<dbReference type="GO" id="GO:0005886">
    <property type="term" value="C:plasma membrane"/>
    <property type="evidence" value="ECO:0007669"/>
    <property type="project" value="InterPro"/>
</dbReference>
<accession>A0A5C4X755</accession>
<feature type="compositionally biased region" description="Low complexity" evidence="7">
    <location>
        <begin position="321"/>
        <end position="333"/>
    </location>
</feature>
<keyword evidence="5 8" id="KW-1133">Transmembrane helix</keyword>
<reference evidence="9 10" key="1">
    <citation type="submission" date="2019-06" db="EMBL/GenBank/DDBJ databases">
        <authorList>
            <person name="Mardanova A.M."/>
            <person name="Pudova D.S."/>
            <person name="Shagimardanova E.I."/>
            <person name="Gogoleva N.E."/>
            <person name="Lutfullin M.T."/>
            <person name="Hadieva G.F."/>
            <person name="Sharipova M.R."/>
        </authorList>
    </citation>
    <scope>NUCLEOTIDE SEQUENCE [LARGE SCALE GENOMIC DNA]</scope>
    <source>
        <strain evidence="9 10">MG-1</strain>
    </source>
</reference>
<dbReference type="PANTHER" id="PTHR30589:SF0">
    <property type="entry name" value="PHOSPHATIDYLGLYCEROL--PROLIPOPROTEIN DIACYLGLYCERYL TRANSFERASE"/>
    <property type="match status" value="1"/>
</dbReference>